<feature type="compositionally biased region" description="Low complexity" evidence="7">
    <location>
        <begin position="768"/>
        <end position="778"/>
    </location>
</feature>
<dbReference type="InterPro" id="IPR003439">
    <property type="entry name" value="ABC_transporter-like_ATP-bd"/>
</dbReference>
<organism evidence="10 11">
    <name type="scientific">Raphidocelis subcapitata</name>
    <dbReference type="NCBI Taxonomy" id="307507"/>
    <lineage>
        <taxon>Eukaryota</taxon>
        <taxon>Viridiplantae</taxon>
        <taxon>Chlorophyta</taxon>
        <taxon>core chlorophytes</taxon>
        <taxon>Chlorophyceae</taxon>
        <taxon>CS clade</taxon>
        <taxon>Sphaeropleales</taxon>
        <taxon>Selenastraceae</taxon>
        <taxon>Raphidocelis</taxon>
    </lineage>
</organism>
<evidence type="ECO:0000313" key="10">
    <source>
        <dbReference type="EMBL" id="GBF95494.1"/>
    </source>
</evidence>
<feature type="domain" description="ABC transporter" evidence="8">
    <location>
        <begin position="372"/>
        <end position="726"/>
    </location>
</feature>
<dbReference type="Proteomes" id="UP000247498">
    <property type="component" value="Unassembled WGS sequence"/>
</dbReference>
<evidence type="ECO:0000256" key="3">
    <source>
        <dbReference type="ARBA" id="ARBA00022741"/>
    </source>
</evidence>
<feature type="region of interest" description="Disordered" evidence="7">
    <location>
        <begin position="513"/>
        <end position="560"/>
    </location>
</feature>
<evidence type="ECO:0000256" key="2">
    <source>
        <dbReference type="ARBA" id="ARBA00022692"/>
    </source>
</evidence>
<dbReference type="AlphaFoldDB" id="A0A2V0P6K1"/>
<keyword evidence="2" id="KW-0812">Transmembrane</keyword>
<feature type="compositionally biased region" description="Gly residues" evidence="7">
    <location>
        <begin position="745"/>
        <end position="767"/>
    </location>
</feature>
<protein>
    <submittedName>
        <fullName evidence="10">Uncharacterized protein</fullName>
    </submittedName>
</protein>
<feature type="region of interest" description="Disordered" evidence="7">
    <location>
        <begin position="735"/>
        <end position="785"/>
    </location>
</feature>
<evidence type="ECO:0000256" key="5">
    <source>
        <dbReference type="ARBA" id="ARBA00022989"/>
    </source>
</evidence>
<evidence type="ECO:0000313" key="11">
    <source>
        <dbReference type="Proteomes" id="UP000247498"/>
    </source>
</evidence>
<comment type="caution">
    <text evidence="10">The sequence shown here is derived from an EMBL/GenBank/DDBJ whole genome shotgun (WGS) entry which is preliminary data.</text>
</comment>
<dbReference type="STRING" id="307507.A0A2V0P6K1"/>
<dbReference type="SMART" id="SM00382">
    <property type="entry name" value="AAA"/>
    <property type="match status" value="1"/>
</dbReference>
<dbReference type="GO" id="GO:0005743">
    <property type="term" value="C:mitochondrial inner membrane"/>
    <property type="evidence" value="ECO:0007669"/>
    <property type="project" value="TreeGrafter"/>
</dbReference>
<keyword evidence="4" id="KW-0067">ATP-binding</keyword>
<dbReference type="SUPFAM" id="SSF90123">
    <property type="entry name" value="ABC transporter transmembrane region"/>
    <property type="match status" value="1"/>
</dbReference>
<dbReference type="InterPro" id="IPR036640">
    <property type="entry name" value="ABC1_TM_sf"/>
</dbReference>
<dbReference type="InParanoid" id="A0A2V0P6K1"/>
<dbReference type="GO" id="GO:0005524">
    <property type="term" value="F:ATP binding"/>
    <property type="evidence" value="ECO:0007669"/>
    <property type="project" value="UniProtKB-KW"/>
</dbReference>
<dbReference type="Pfam" id="PF00664">
    <property type="entry name" value="ABC_membrane"/>
    <property type="match status" value="1"/>
</dbReference>
<dbReference type="PROSITE" id="PS50893">
    <property type="entry name" value="ABC_TRANSPORTER_2"/>
    <property type="match status" value="1"/>
</dbReference>
<sequence length="785" mass="77047">MPPPPGRGGRARHDAEPLLRLPLGDAPPPPPPPASVRRVLQLAGYEAPTIALGSLFLAVGAVAAVDAAASGAAAAAAGDGPAVAAAARAVNRFAAWLLLAAAASGLAGAAQQYLYARAAEQLLYRLRTRLFRHVLSQEVGFFDAARTGEVLSRLSQDVVALKDAATTAAPSLARSAATVMAGVALMLLTSWRLAAVAAVTVPATAAGFRAMAVVSRRFTTVQLSASAAAAAVAEESLGAVRTLRSCGREGAAAARYGRAAAAVRAAGLRYAAASSGLYALIGPANTGALCAVLWYGARLVIAGHLTVGALNSFVLYSMYVAGSLDALGGVVTRLASAAGAGSRVFELLDRQPALPPPGSAAPAPADARGARLELRGVHFRYPTRPEVEVLRGLDLTVAPGRHVALVGGSGAGKSTVVALAQRFYDPAAGAVLLEGLPVASWAHTSLHRAVALVAQEPALFAESIIYNITFPLHSEAWGPGEGGAGAAGGAGKGRRGGGGGGCCGGLGLRRRGRGGGGAAEGGERAPLLGGAANGGGGGGHDGGSGANGGAPDVERPPHAGPSAAELAALFGGAAAAATAQAAFAGLPPLEGGVGLAEVVAAARAAHIHEFVLALPEGYATQVGERGVRLSGGQKQRVAIARALLCRPRLLLLDEATSALDADSEAAVVAALEEAARGRSVLTIAHRLSTIKNADEVAVLEGGRVVERGPHSKLLALKGGSYARLVARQLGGGGADGGAALEDGQSEGGAEGGGGPAGEEAAGGGEGAGAAATAAASAGVGAGGGS</sequence>
<comment type="subcellular location">
    <subcellularLocation>
        <location evidence="1">Membrane</location>
        <topology evidence="1">Multi-pass membrane protein</topology>
    </subcellularLocation>
</comment>
<feature type="domain" description="ABC transmembrane type-1" evidence="9">
    <location>
        <begin position="50"/>
        <end position="336"/>
    </location>
</feature>
<dbReference type="InterPro" id="IPR027417">
    <property type="entry name" value="P-loop_NTPase"/>
</dbReference>
<dbReference type="InterPro" id="IPR017871">
    <property type="entry name" value="ABC_transporter-like_CS"/>
</dbReference>
<dbReference type="PROSITE" id="PS50929">
    <property type="entry name" value="ABC_TM1F"/>
    <property type="match status" value="1"/>
</dbReference>
<evidence type="ECO:0000259" key="9">
    <source>
        <dbReference type="PROSITE" id="PS50929"/>
    </source>
</evidence>
<gene>
    <name evidence="10" type="ORF">Rsub_07844</name>
</gene>
<dbReference type="InterPro" id="IPR011527">
    <property type="entry name" value="ABC1_TM_dom"/>
</dbReference>
<dbReference type="Pfam" id="PF00005">
    <property type="entry name" value="ABC_tran"/>
    <property type="match status" value="2"/>
</dbReference>
<dbReference type="PROSITE" id="PS00211">
    <property type="entry name" value="ABC_TRANSPORTER_1"/>
    <property type="match status" value="1"/>
</dbReference>
<feature type="compositionally biased region" description="Pro residues" evidence="7">
    <location>
        <begin position="25"/>
        <end position="34"/>
    </location>
</feature>
<keyword evidence="3" id="KW-0547">Nucleotide-binding</keyword>
<dbReference type="PANTHER" id="PTHR43394:SF1">
    <property type="entry name" value="ATP-BINDING CASSETTE SUB-FAMILY B MEMBER 10, MITOCHONDRIAL"/>
    <property type="match status" value="1"/>
</dbReference>
<reference evidence="10 11" key="1">
    <citation type="journal article" date="2018" name="Sci. Rep.">
        <title>Raphidocelis subcapitata (=Pseudokirchneriella subcapitata) provides an insight into genome evolution and environmental adaptations in the Sphaeropleales.</title>
        <authorList>
            <person name="Suzuki S."/>
            <person name="Yamaguchi H."/>
            <person name="Nakajima N."/>
            <person name="Kawachi M."/>
        </authorList>
    </citation>
    <scope>NUCLEOTIDE SEQUENCE [LARGE SCALE GENOMIC DNA]</scope>
    <source>
        <strain evidence="10 11">NIES-35</strain>
    </source>
</reference>
<keyword evidence="5" id="KW-1133">Transmembrane helix</keyword>
<proteinExistence type="predicted"/>
<accession>A0A2V0P6K1</accession>
<keyword evidence="6" id="KW-0472">Membrane</keyword>
<dbReference type="InterPro" id="IPR039421">
    <property type="entry name" value="Type_1_exporter"/>
</dbReference>
<evidence type="ECO:0000256" key="4">
    <source>
        <dbReference type="ARBA" id="ARBA00022840"/>
    </source>
</evidence>
<dbReference type="GO" id="GO:0015421">
    <property type="term" value="F:ABC-type oligopeptide transporter activity"/>
    <property type="evidence" value="ECO:0007669"/>
    <property type="project" value="TreeGrafter"/>
</dbReference>
<evidence type="ECO:0000256" key="1">
    <source>
        <dbReference type="ARBA" id="ARBA00004141"/>
    </source>
</evidence>
<dbReference type="Gene3D" id="3.40.50.300">
    <property type="entry name" value="P-loop containing nucleotide triphosphate hydrolases"/>
    <property type="match status" value="2"/>
</dbReference>
<dbReference type="Gene3D" id="1.20.1560.10">
    <property type="entry name" value="ABC transporter type 1, transmembrane domain"/>
    <property type="match status" value="1"/>
</dbReference>
<name>A0A2V0P6K1_9CHLO</name>
<dbReference type="OrthoDB" id="6500128at2759"/>
<keyword evidence="11" id="KW-1185">Reference proteome</keyword>
<evidence type="ECO:0000256" key="7">
    <source>
        <dbReference type="SAM" id="MobiDB-lite"/>
    </source>
</evidence>
<dbReference type="SUPFAM" id="SSF52540">
    <property type="entry name" value="P-loop containing nucleoside triphosphate hydrolases"/>
    <property type="match status" value="1"/>
</dbReference>
<feature type="region of interest" description="Disordered" evidence="7">
    <location>
        <begin position="1"/>
        <end position="34"/>
    </location>
</feature>
<dbReference type="GO" id="GO:0090374">
    <property type="term" value="P:oligopeptide export from mitochondrion"/>
    <property type="evidence" value="ECO:0007669"/>
    <property type="project" value="TreeGrafter"/>
</dbReference>
<feature type="compositionally biased region" description="Gly residues" evidence="7">
    <location>
        <begin position="531"/>
        <end position="548"/>
    </location>
</feature>
<dbReference type="GO" id="GO:0016887">
    <property type="term" value="F:ATP hydrolysis activity"/>
    <property type="evidence" value="ECO:0007669"/>
    <property type="project" value="InterPro"/>
</dbReference>
<dbReference type="EMBL" id="BDRX01000065">
    <property type="protein sequence ID" value="GBF95494.1"/>
    <property type="molecule type" value="Genomic_DNA"/>
</dbReference>
<dbReference type="InterPro" id="IPR003593">
    <property type="entry name" value="AAA+_ATPase"/>
</dbReference>
<evidence type="ECO:0000256" key="6">
    <source>
        <dbReference type="ARBA" id="ARBA00023136"/>
    </source>
</evidence>
<evidence type="ECO:0000259" key="8">
    <source>
        <dbReference type="PROSITE" id="PS50893"/>
    </source>
</evidence>
<dbReference type="PANTHER" id="PTHR43394">
    <property type="entry name" value="ATP-DEPENDENT PERMEASE MDL1, MITOCHONDRIAL"/>
    <property type="match status" value="1"/>
</dbReference>